<dbReference type="SUPFAM" id="SSF50494">
    <property type="entry name" value="Trypsin-like serine proteases"/>
    <property type="match status" value="1"/>
</dbReference>
<dbReference type="Gene3D" id="3.30.1640.30">
    <property type="match status" value="1"/>
</dbReference>
<evidence type="ECO:0000259" key="12">
    <source>
        <dbReference type="PROSITE" id="PS50240"/>
    </source>
</evidence>
<comment type="similarity">
    <text evidence="9 11">Belongs to the peptidase S1 family. CLIP subfamily.</text>
</comment>
<evidence type="ECO:0000256" key="4">
    <source>
        <dbReference type="ARBA" id="ARBA00022801"/>
    </source>
</evidence>
<proteinExistence type="inferred from homology"/>
<dbReference type="InterPro" id="IPR018114">
    <property type="entry name" value="TRYPSIN_HIS"/>
</dbReference>
<dbReference type="SMART" id="SM00680">
    <property type="entry name" value="CLIP"/>
    <property type="match status" value="1"/>
</dbReference>
<keyword evidence="1 10" id="KW-0645">Protease</keyword>
<feature type="domain" description="Clip" evidence="13">
    <location>
        <begin position="68"/>
        <end position="123"/>
    </location>
</feature>
<keyword evidence="11" id="KW-0964">Secreted</keyword>
<organism evidence="14 15">
    <name type="scientific">Photinus pyralis</name>
    <name type="common">Common eastern firefly</name>
    <name type="synonym">Lampyris pyralis</name>
    <dbReference type="NCBI Taxonomy" id="7054"/>
    <lineage>
        <taxon>Eukaryota</taxon>
        <taxon>Metazoa</taxon>
        <taxon>Ecdysozoa</taxon>
        <taxon>Arthropoda</taxon>
        <taxon>Hexapoda</taxon>
        <taxon>Insecta</taxon>
        <taxon>Pterygota</taxon>
        <taxon>Neoptera</taxon>
        <taxon>Endopterygota</taxon>
        <taxon>Coleoptera</taxon>
        <taxon>Polyphaga</taxon>
        <taxon>Elateriformia</taxon>
        <taxon>Elateroidea</taxon>
        <taxon>Lampyridae</taxon>
        <taxon>Lampyrinae</taxon>
        <taxon>Photinus</taxon>
    </lineage>
</organism>
<dbReference type="PROSITE" id="PS51888">
    <property type="entry name" value="CLIP"/>
    <property type="match status" value="1"/>
</dbReference>
<dbReference type="Proteomes" id="UP000327044">
    <property type="component" value="Unassembled WGS sequence"/>
</dbReference>
<dbReference type="PANTHER" id="PTHR24256">
    <property type="entry name" value="TRYPTASE-RELATED"/>
    <property type="match status" value="1"/>
</dbReference>
<dbReference type="AlphaFoldDB" id="A0A5N4B518"/>
<keyword evidence="3" id="KW-0732">Signal</keyword>
<dbReference type="SMART" id="SM00020">
    <property type="entry name" value="Tryp_SPc"/>
    <property type="match status" value="1"/>
</dbReference>
<dbReference type="EMBL" id="VVIM01000001">
    <property type="protein sequence ID" value="KAB0804656.1"/>
    <property type="molecule type" value="Genomic_DNA"/>
</dbReference>
<dbReference type="PROSITE" id="PS00134">
    <property type="entry name" value="TRYPSIN_HIS"/>
    <property type="match status" value="1"/>
</dbReference>
<protein>
    <recommendedName>
        <fullName evidence="11">CLIP domain-containing serine protease</fullName>
        <ecNumber evidence="10">3.4.21.-</ecNumber>
    </recommendedName>
</protein>
<dbReference type="GO" id="GO:0004252">
    <property type="term" value="F:serine-type endopeptidase activity"/>
    <property type="evidence" value="ECO:0007669"/>
    <property type="project" value="UniProtKB-UniRule"/>
</dbReference>
<dbReference type="CDD" id="cd00190">
    <property type="entry name" value="Tryp_SPc"/>
    <property type="match status" value="1"/>
</dbReference>
<dbReference type="FunFam" id="2.40.10.10:FF:000078">
    <property type="entry name" value="Serine protease H137"/>
    <property type="match status" value="1"/>
</dbReference>
<dbReference type="InterPro" id="IPR001314">
    <property type="entry name" value="Peptidase_S1A"/>
</dbReference>
<gene>
    <name evidence="14" type="ORF">PPYR_01626</name>
</gene>
<keyword evidence="8" id="KW-1015">Disulfide bond</keyword>
<name>A0A5N4B518_PHOPY</name>
<keyword evidence="2" id="KW-0479">Metal-binding</keyword>
<keyword evidence="5 10" id="KW-0720">Serine protease</keyword>
<dbReference type="InterPro" id="IPR009003">
    <property type="entry name" value="Peptidase_S1_PA"/>
</dbReference>
<dbReference type="InterPro" id="IPR051487">
    <property type="entry name" value="Ser/Thr_Proteases_Immune/Dev"/>
</dbReference>
<keyword evidence="6" id="KW-0106">Calcium</keyword>
<evidence type="ECO:0000256" key="3">
    <source>
        <dbReference type="ARBA" id="ARBA00022729"/>
    </source>
</evidence>
<evidence type="ECO:0000313" key="15">
    <source>
        <dbReference type="Proteomes" id="UP000327044"/>
    </source>
</evidence>
<evidence type="ECO:0000256" key="7">
    <source>
        <dbReference type="ARBA" id="ARBA00023145"/>
    </source>
</evidence>
<evidence type="ECO:0000256" key="2">
    <source>
        <dbReference type="ARBA" id="ARBA00022723"/>
    </source>
</evidence>
<evidence type="ECO:0000259" key="13">
    <source>
        <dbReference type="PROSITE" id="PS51888"/>
    </source>
</evidence>
<dbReference type="PROSITE" id="PS00135">
    <property type="entry name" value="TRYPSIN_SER"/>
    <property type="match status" value="1"/>
</dbReference>
<dbReference type="InParanoid" id="A0A5N4B518"/>
<dbReference type="InterPro" id="IPR001254">
    <property type="entry name" value="Trypsin_dom"/>
</dbReference>
<comment type="caution">
    <text evidence="14">The sequence shown here is derived from an EMBL/GenBank/DDBJ whole genome shotgun (WGS) entry which is preliminary data.</text>
</comment>
<evidence type="ECO:0000313" key="14">
    <source>
        <dbReference type="EMBL" id="KAB0804656.1"/>
    </source>
</evidence>
<evidence type="ECO:0000256" key="10">
    <source>
        <dbReference type="RuleBase" id="RU363034"/>
    </source>
</evidence>
<sequence length="431" mass="48237">MIKTTEVTRIESGHSVKVIPMMHYCIHRFKVKFFHKMKCNAFEFEEMLLEKKTRGQPGYGKWAIDDRGCRTPNEGVGDCIPIARCQPILNVLLQSFPLPEHIAEELQLYSCGVTETRRVKVCCPYDVDTLNYLILPSTRTQASKNSVFNHTNLALLPQECGFLQSSIKIIHGQLTDLFEFPWMALLSYRKGNEIDFRCAGTIINDRYILTAAHCITELGKTTLLGVRVGEYNISSPTDCVEYLPGDKICAEQYQDAFIEKVIPHPQYNSTTQANDIGLVRLAFPVNTSIDSVQPICLPTIEALTNLVFDNDKLTVTGWGFTEKAKKSEVLLKVDVSVMKTEDCQQVYKRAAPKSLVEIGANQICAGGVGGDSCGGDSGGPLQKFAEHFGELRYIQQGIVSFGTKFCGMTDIPGVYTRVDRYMEWILDNIEP</sequence>
<dbReference type="PROSITE" id="PS50240">
    <property type="entry name" value="TRYPSIN_DOM"/>
    <property type="match status" value="1"/>
</dbReference>
<keyword evidence="7" id="KW-0865">Zymogen</keyword>
<dbReference type="GO" id="GO:0005576">
    <property type="term" value="C:extracellular region"/>
    <property type="evidence" value="ECO:0007669"/>
    <property type="project" value="UniProtKB-SubCell"/>
</dbReference>
<dbReference type="InterPro" id="IPR022700">
    <property type="entry name" value="CLIP"/>
</dbReference>
<evidence type="ECO:0000256" key="6">
    <source>
        <dbReference type="ARBA" id="ARBA00022837"/>
    </source>
</evidence>
<dbReference type="Gene3D" id="2.40.10.10">
    <property type="entry name" value="Trypsin-like serine proteases"/>
    <property type="match status" value="2"/>
</dbReference>
<keyword evidence="4 10" id="KW-0378">Hydrolase</keyword>
<reference evidence="14 15" key="1">
    <citation type="journal article" date="2018" name="Elife">
        <title>Firefly genomes illuminate parallel origins of bioluminescence in beetles.</title>
        <authorList>
            <person name="Fallon T.R."/>
            <person name="Lower S.E."/>
            <person name="Chang C.H."/>
            <person name="Bessho-Uehara M."/>
            <person name="Martin G.J."/>
            <person name="Bewick A.J."/>
            <person name="Behringer M."/>
            <person name="Debat H.J."/>
            <person name="Wong I."/>
            <person name="Day J.C."/>
            <person name="Suvorov A."/>
            <person name="Silva C.J."/>
            <person name="Stanger-Hall K.F."/>
            <person name="Hall D.W."/>
            <person name="Schmitz R.J."/>
            <person name="Nelson D.R."/>
            <person name="Lewis S.M."/>
            <person name="Shigenobu S."/>
            <person name="Bybee S.M."/>
            <person name="Larracuente A.M."/>
            <person name="Oba Y."/>
            <person name="Weng J.K."/>
        </authorList>
    </citation>
    <scope>NUCLEOTIDE SEQUENCE [LARGE SCALE GENOMIC DNA]</scope>
    <source>
        <strain evidence="14">1611_PpyrPB1</strain>
        <tissue evidence="14">Whole body</tissue>
    </source>
</reference>
<dbReference type="GO" id="GO:0046872">
    <property type="term" value="F:metal ion binding"/>
    <property type="evidence" value="ECO:0007669"/>
    <property type="project" value="UniProtKB-KW"/>
</dbReference>
<evidence type="ECO:0000256" key="1">
    <source>
        <dbReference type="ARBA" id="ARBA00022670"/>
    </source>
</evidence>
<feature type="domain" description="Peptidase S1" evidence="12">
    <location>
        <begin position="169"/>
        <end position="430"/>
    </location>
</feature>
<evidence type="ECO:0000256" key="5">
    <source>
        <dbReference type="ARBA" id="ARBA00022825"/>
    </source>
</evidence>
<evidence type="ECO:0000256" key="8">
    <source>
        <dbReference type="ARBA" id="ARBA00023157"/>
    </source>
</evidence>
<comment type="domain">
    <text evidence="11">The clip domain consists of 35-55 residues which are 'knitted' together usually by 3 conserved disulfide bonds forming a clip-like compact structure.</text>
</comment>
<keyword evidence="15" id="KW-1185">Reference proteome</keyword>
<dbReference type="InterPro" id="IPR038565">
    <property type="entry name" value="CLIP_sf"/>
</dbReference>
<evidence type="ECO:0000256" key="11">
    <source>
        <dbReference type="RuleBase" id="RU366078"/>
    </source>
</evidence>
<dbReference type="EC" id="3.4.21.-" evidence="10"/>
<evidence type="ECO:0000256" key="9">
    <source>
        <dbReference type="ARBA" id="ARBA00024195"/>
    </source>
</evidence>
<comment type="subcellular location">
    <subcellularLocation>
        <location evidence="11">Secreted</location>
    </subcellularLocation>
</comment>
<accession>A0A5N4B518</accession>
<dbReference type="InterPro" id="IPR033116">
    <property type="entry name" value="TRYPSIN_SER"/>
</dbReference>
<dbReference type="InterPro" id="IPR043504">
    <property type="entry name" value="Peptidase_S1_PA_chymotrypsin"/>
</dbReference>
<dbReference type="Pfam" id="PF12032">
    <property type="entry name" value="CLIP"/>
    <property type="match status" value="1"/>
</dbReference>
<dbReference type="Pfam" id="PF00089">
    <property type="entry name" value="Trypsin"/>
    <property type="match status" value="1"/>
</dbReference>
<dbReference type="GO" id="GO:0006508">
    <property type="term" value="P:proteolysis"/>
    <property type="evidence" value="ECO:0007669"/>
    <property type="project" value="UniProtKB-KW"/>
</dbReference>
<dbReference type="PRINTS" id="PR00722">
    <property type="entry name" value="CHYMOTRYPSIN"/>
</dbReference>